<dbReference type="WBParaSite" id="jg854">
    <property type="protein sequence ID" value="jg854"/>
    <property type="gene ID" value="jg854"/>
</dbReference>
<evidence type="ECO:0000313" key="2">
    <source>
        <dbReference type="WBParaSite" id="jg854"/>
    </source>
</evidence>
<name>A0A915ESP1_9BILA</name>
<protein>
    <submittedName>
        <fullName evidence="2">Uncharacterized protein</fullName>
    </submittedName>
</protein>
<sequence>MLFIRFPIRSLEEGSLTPHYRDCIATCRRSCQPFCADTCTNCVGLNGGNSHHSAITMASSTPSQYFSSHSSTVQIPASFFWDLLFANLYGQSCHSLLLATVVSMF</sequence>
<proteinExistence type="predicted"/>
<evidence type="ECO:0000313" key="1">
    <source>
        <dbReference type="Proteomes" id="UP000887574"/>
    </source>
</evidence>
<dbReference type="Proteomes" id="UP000887574">
    <property type="component" value="Unplaced"/>
</dbReference>
<keyword evidence="1" id="KW-1185">Reference proteome</keyword>
<reference evidence="2" key="1">
    <citation type="submission" date="2022-11" db="UniProtKB">
        <authorList>
            <consortium name="WormBaseParasite"/>
        </authorList>
    </citation>
    <scope>IDENTIFICATION</scope>
</reference>
<accession>A0A915ESP1</accession>
<organism evidence="1 2">
    <name type="scientific">Ditylenchus dipsaci</name>
    <dbReference type="NCBI Taxonomy" id="166011"/>
    <lineage>
        <taxon>Eukaryota</taxon>
        <taxon>Metazoa</taxon>
        <taxon>Ecdysozoa</taxon>
        <taxon>Nematoda</taxon>
        <taxon>Chromadorea</taxon>
        <taxon>Rhabditida</taxon>
        <taxon>Tylenchina</taxon>
        <taxon>Tylenchomorpha</taxon>
        <taxon>Sphaerularioidea</taxon>
        <taxon>Anguinidae</taxon>
        <taxon>Anguininae</taxon>
        <taxon>Ditylenchus</taxon>
    </lineage>
</organism>
<dbReference type="AlphaFoldDB" id="A0A915ESP1"/>